<evidence type="ECO:0000256" key="4">
    <source>
        <dbReference type="ARBA" id="ARBA00044746"/>
    </source>
</evidence>
<keyword evidence="9" id="KW-1185">Reference proteome</keyword>
<dbReference type="InterPro" id="IPR051374">
    <property type="entry name" value="Ataxin-10/CTR86_families"/>
</dbReference>
<reference evidence="8 9" key="1">
    <citation type="journal article" date="2014" name="PLoS Genet.">
        <title>Analysis of the Phlebiopsis gigantea genome, transcriptome and secretome provides insight into its pioneer colonization strategies of wood.</title>
        <authorList>
            <person name="Hori C."/>
            <person name="Ishida T."/>
            <person name="Igarashi K."/>
            <person name="Samejima M."/>
            <person name="Suzuki H."/>
            <person name="Master E."/>
            <person name="Ferreira P."/>
            <person name="Ruiz-Duenas F.J."/>
            <person name="Held B."/>
            <person name="Canessa P."/>
            <person name="Larrondo L.F."/>
            <person name="Schmoll M."/>
            <person name="Druzhinina I.S."/>
            <person name="Kubicek C.P."/>
            <person name="Gaskell J.A."/>
            <person name="Kersten P."/>
            <person name="St John F."/>
            <person name="Glasner J."/>
            <person name="Sabat G."/>
            <person name="Splinter BonDurant S."/>
            <person name="Syed K."/>
            <person name="Yadav J."/>
            <person name="Mgbeahuruike A.C."/>
            <person name="Kovalchuk A."/>
            <person name="Asiegbu F.O."/>
            <person name="Lackner G."/>
            <person name="Hoffmeister D."/>
            <person name="Rencoret J."/>
            <person name="Gutierrez A."/>
            <person name="Sun H."/>
            <person name="Lindquist E."/>
            <person name="Barry K."/>
            <person name="Riley R."/>
            <person name="Grigoriev I.V."/>
            <person name="Henrissat B."/>
            <person name="Kues U."/>
            <person name="Berka R.M."/>
            <person name="Martinez A.T."/>
            <person name="Covert S.F."/>
            <person name="Blanchette R.A."/>
            <person name="Cullen D."/>
        </authorList>
    </citation>
    <scope>NUCLEOTIDE SEQUENCE [LARGE SCALE GENOMIC DNA]</scope>
    <source>
        <strain evidence="8 9">11061_1 CR5-6</strain>
    </source>
</reference>
<evidence type="ECO:0000256" key="2">
    <source>
        <dbReference type="ARBA" id="ARBA00022618"/>
    </source>
</evidence>
<evidence type="ECO:0000259" key="7">
    <source>
        <dbReference type="Pfam" id="PF09759"/>
    </source>
</evidence>
<keyword evidence="2" id="KW-0132">Cell division</keyword>
<organism evidence="8 9">
    <name type="scientific">Phlebiopsis gigantea (strain 11061_1 CR5-6)</name>
    <name type="common">White-rot fungus</name>
    <name type="synonym">Peniophora gigantea</name>
    <dbReference type="NCBI Taxonomy" id="745531"/>
    <lineage>
        <taxon>Eukaryota</taxon>
        <taxon>Fungi</taxon>
        <taxon>Dikarya</taxon>
        <taxon>Basidiomycota</taxon>
        <taxon>Agaricomycotina</taxon>
        <taxon>Agaricomycetes</taxon>
        <taxon>Polyporales</taxon>
        <taxon>Phanerochaetaceae</taxon>
        <taxon>Phlebiopsis</taxon>
    </lineage>
</organism>
<dbReference type="InterPro" id="IPR011989">
    <property type="entry name" value="ARM-like"/>
</dbReference>
<evidence type="ECO:0000313" key="8">
    <source>
        <dbReference type="EMBL" id="KIP08818.1"/>
    </source>
</evidence>
<evidence type="ECO:0000256" key="5">
    <source>
        <dbReference type="ARBA" id="ARBA00044801"/>
    </source>
</evidence>
<dbReference type="Gene3D" id="1.25.10.10">
    <property type="entry name" value="Leucine-rich Repeat Variant"/>
    <property type="match status" value="1"/>
</dbReference>
<dbReference type="PANTHER" id="PTHR13255">
    <property type="entry name" value="ATAXIN-10"/>
    <property type="match status" value="1"/>
</dbReference>
<evidence type="ECO:0000256" key="3">
    <source>
        <dbReference type="ARBA" id="ARBA00023306"/>
    </source>
</evidence>
<feature type="non-terminal residue" evidence="8">
    <location>
        <position position="1"/>
    </location>
</feature>
<gene>
    <name evidence="8" type="ORF">PHLGIDRAFT_68694</name>
</gene>
<accession>A0A0C3PPE7</accession>
<dbReference type="EMBL" id="KN840474">
    <property type="protein sequence ID" value="KIP08818.1"/>
    <property type="molecule type" value="Genomic_DNA"/>
</dbReference>
<proteinExistence type="inferred from homology"/>
<dbReference type="Pfam" id="PF09759">
    <property type="entry name" value="Atx10homo_assoc"/>
    <property type="match status" value="1"/>
</dbReference>
<evidence type="ECO:0000313" key="9">
    <source>
        <dbReference type="Proteomes" id="UP000053257"/>
    </source>
</evidence>
<dbReference type="OrthoDB" id="379794at2759"/>
<name>A0A0C3PPE7_PHLG1</name>
<dbReference type="PANTHER" id="PTHR13255:SF0">
    <property type="entry name" value="ATAXIN-10"/>
    <property type="match status" value="1"/>
</dbReference>
<dbReference type="AlphaFoldDB" id="A0A0C3PPE7"/>
<sequence length="469" mass="52488">RIDMGRAEPSAWPALRRLWTMTSAAHTGLIVDEDDSDLASTLRALCISIARFTRNLVAAVPHNQERAFANEPDIRELTRYYTSYVVLQDPKSLPITRMLAQTLCNLVTANESLMQQLWDCYLSLPEEQLVLTRLLAVQDAVTTMSTFVLVLNCLHGSPLRINRLNNSPNGPRLCISLLDRMASLFDAEETSDTTRAFDIGYCIFCQIVEAGTAPAAYARVAIDDEVVTPHQTTFLKLLDAYLQPSQERPLAIDSGEMRDLSGFLSREFLTLSTYCQHAIRRAPAEEEPRPGDPAALQELDLLLPKVCEALVLVTQCLTSLCLISEESANASPTQRTTSDKAPAVIRAETLRSLDLFLPRITLGKAHAQDTAGHARPSDPKGFSYLKRDLVRLLGILSSERRSVQDRVRVCGGIQVVMNLCVIDERNPYLREHAILALRNLLHRNKENQMLVNEIQPIAEWDDDGMLQRR</sequence>
<comment type="similarity">
    <text evidence="1">Belongs to the ataxin-10 family.</text>
</comment>
<dbReference type="InterPro" id="IPR016024">
    <property type="entry name" value="ARM-type_fold"/>
</dbReference>
<keyword evidence="3" id="KW-0131">Cell cycle</keyword>
<dbReference type="GO" id="GO:0051301">
    <property type="term" value="P:cell division"/>
    <property type="evidence" value="ECO:0007669"/>
    <property type="project" value="UniProtKB-KW"/>
</dbReference>
<dbReference type="GO" id="GO:0005829">
    <property type="term" value="C:cytosol"/>
    <property type="evidence" value="ECO:0007669"/>
    <property type="project" value="TreeGrafter"/>
</dbReference>
<dbReference type="Proteomes" id="UP000053257">
    <property type="component" value="Unassembled WGS sequence"/>
</dbReference>
<feature type="domain" description="Ataxin-10" evidence="7">
    <location>
        <begin position="385"/>
        <end position="462"/>
    </location>
</feature>
<dbReference type="InterPro" id="IPR019156">
    <property type="entry name" value="Ataxin-10_domain"/>
</dbReference>
<evidence type="ECO:0000256" key="1">
    <source>
        <dbReference type="ARBA" id="ARBA00008384"/>
    </source>
</evidence>
<dbReference type="SUPFAM" id="SSF48371">
    <property type="entry name" value="ARM repeat"/>
    <property type="match status" value="1"/>
</dbReference>
<dbReference type="HOGENOM" id="CLU_039868_0_0_1"/>
<evidence type="ECO:0000256" key="6">
    <source>
        <dbReference type="ARBA" id="ARBA00044805"/>
    </source>
</evidence>
<comment type="function">
    <text evidence="4">May play a role in the regulation of cytokinesis.</text>
</comment>
<protein>
    <recommendedName>
        <fullName evidence="5">Ataxin-10 homolog</fullName>
    </recommendedName>
    <alternativeName>
        <fullName evidence="6">Copper transport protein 86</fullName>
    </alternativeName>
</protein>